<comment type="function">
    <text evidence="6">Required for the morphogenesis and for the elongation of the flagellar filament by facilitating polymerization of the flagellin monomers at the tip of growing filament. Forms a capping structure, which prevents flagellin subunits (transported through the central channel of the flagellum) from leaking out without polymerization at the distal end.</text>
</comment>
<accession>A0ABW1W103</accession>
<dbReference type="InterPro" id="IPR003481">
    <property type="entry name" value="FliD_N"/>
</dbReference>
<dbReference type="InterPro" id="IPR010809">
    <property type="entry name" value="FliD_C"/>
</dbReference>
<dbReference type="PANTHER" id="PTHR30288">
    <property type="entry name" value="FLAGELLAR CAP/ASSEMBLY PROTEIN FLID"/>
    <property type="match status" value="1"/>
</dbReference>
<feature type="domain" description="Flagellar hook-associated protein 2 C-terminal" evidence="9">
    <location>
        <begin position="216"/>
        <end position="426"/>
    </location>
</feature>
<evidence type="ECO:0000259" key="8">
    <source>
        <dbReference type="Pfam" id="PF02465"/>
    </source>
</evidence>
<keyword evidence="5 7" id="KW-0975">Bacterial flagellum</keyword>
<dbReference type="RefSeq" id="WP_385951484.1">
    <property type="nucleotide sequence ID" value="NZ_JBHSUB010000015.1"/>
</dbReference>
<dbReference type="Proteomes" id="UP001596230">
    <property type="component" value="Unassembled WGS sequence"/>
</dbReference>
<protein>
    <recommendedName>
        <fullName evidence="3 7">Flagellar hook-associated protein 2</fullName>
        <shortName evidence="7">HAP2</shortName>
    </recommendedName>
    <alternativeName>
        <fullName evidence="7">Flagellar cap protein</fullName>
    </alternativeName>
</protein>
<dbReference type="InterPro" id="IPR040026">
    <property type="entry name" value="FliD"/>
</dbReference>
<comment type="caution">
    <text evidence="10">The sequence shown here is derived from an EMBL/GenBank/DDBJ whole genome shotgun (WGS) entry which is preliminary data.</text>
</comment>
<sequence length="433" mass="45608">MSLLADVATMTDISSLDPTTLATQMAGYDIQAAKNAATAQQTTLTTQTTNLSKLKTALTTFRSSLASLNTSTQGMLNNSATLSQSSVATVTTTSQANRGTYNLTVSQLASAQQTAYTGLTDDMMKQATGTLSLSVQGKSMSVDMSSVSSLADFADAVNQSSDNPGVTASLIKTDGKVQLMLSSDESGTANEIQLDTQQLDSQSAGAFGQGTQISAAQDAKVSIGSLALTSSSNKLDSLIQGVTINLQSVTAADTPLTLTVGTDTSGTQSNLQSFVDAYNTLRSVLDTQGSASGGNDGLVSSLTTTLNSQIRTQVNGLDMTSFGITSDKDGKLTLNSDTLKTQLAKNPQSINTFFNSQGLLTTLDKTMNSYLSTSQGVLQSRQAVLDRQQSELTDRQDKITTRYNDAYNRYLSQFTRLKSSMQEMNSTLSSLLS</sequence>
<keyword evidence="10" id="KW-0969">Cilium</keyword>
<evidence type="ECO:0000256" key="7">
    <source>
        <dbReference type="RuleBase" id="RU362066"/>
    </source>
</evidence>
<evidence type="ECO:0000256" key="1">
    <source>
        <dbReference type="ARBA" id="ARBA00009764"/>
    </source>
</evidence>
<comment type="similarity">
    <text evidence="1 7">Belongs to the FliD family.</text>
</comment>
<evidence type="ECO:0000313" key="10">
    <source>
        <dbReference type="EMBL" id="MFC6378880.1"/>
    </source>
</evidence>
<evidence type="ECO:0000259" key="9">
    <source>
        <dbReference type="Pfam" id="PF07195"/>
    </source>
</evidence>
<keyword evidence="11" id="KW-1185">Reference proteome</keyword>
<organism evidence="10 11">
    <name type="scientific">Tatumella terrea</name>
    <dbReference type="NCBI Taxonomy" id="419007"/>
    <lineage>
        <taxon>Bacteria</taxon>
        <taxon>Pseudomonadati</taxon>
        <taxon>Pseudomonadota</taxon>
        <taxon>Gammaproteobacteria</taxon>
        <taxon>Enterobacterales</taxon>
        <taxon>Erwiniaceae</taxon>
        <taxon>Tatumella</taxon>
    </lineage>
</organism>
<evidence type="ECO:0000256" key="3">
    <source>
        <dbReference type="ARBA" id="ARBA00016246"/>
    </source>
</evidence>
<dbReference type="Pfam" id="PF07196">
    <property type="entry name" value="Flagellin_IN"/>
    <property type="match status" value="1"/>
</dbReference>
<reference evidence="11" key="1">
    <citation type="journal article" date="2019" name="Int. J. Syst. Evol. Microbiol.">
        <title>The Global Catalogue of Microorganisms (GCM) 10K type strain sequencing project: providing services to taxonomists for standard genome sequencing and annotation.</title>
        <authorList>
            <consortium name="The Broad Institute Genomics Platform"/>
            <consortium name="The Broad Institute Genome Sequencing Center for Infectious Disease"/>
            <person name="Wu L."/>
            <person name="Ma J."/>
        </authorList>
    </citation>
    <scope>NUCLEOTIDE SEQUENCE [LARGE SCALE GENOMIC DNA]</scope>
    <source>
        <strain evidence="11">CGMCC 1.18518</strain>
    </source>
</reference>
<dbReference type="Pfam" id="PF07195">
    <property type="entry name" value="FliD_C"/>
    <property type="match status" value="1"/>
</dbReference>
<evidence type="ECO:0000256" key="2">
    <source>
        <dbReference type="ARBA" id="ARBA00011255"/>
    </source>
</evidence>
<gene>
    <name evidence="10" type="primary">fliD</name>
    <name evidence="10" type="ORF">ACFP9W_12535</name>
</gene>
<comment type="subcellular location">
    <subcellularLocation>
        <location evidence="7">Secreted</location>
    </subcellularLocation>
    <subcellularLocation>
        <location evidence="7">Bacterial flagellum</location>
    </subcellularLocation>
</comment>
<keyword evidence="10" id="KW-0282">Flagellum</keyword>
<evidence type="ECO:0000256" key="5">
    <source>
        <dbReference type="ARBA" id="ARBA00023143"/>
    </source>
</evidence>
<comment type="function">
    <text evidence="7">Required for morphogenesis and for the elongation of the flagellar filament by facilitating polymerization of the flagellin monomers at the tip of growing filament. Forms a capping structure, which prevents flagellin subunits (transported through the central channel of the flagellum) from leaking out without polymerization at the distal end.</text>
</comment>
<feature type="domain" description="Flagellar hook-associated protein 2 N-terminal" evidence="8">
    <location>
        <begin position="14"/>
        <end position="112"/>
    </location>
</feature>
<dbReference type="EMBL" id="JBHSUB010000015">
    <property type="protein sequence ID" value="MFC6378880.1"/>
    <property type="molecule type" value="Genomic_DNA"/>
</dbReference>
<dbReference type="PANTHER" id="PTHR30288:SF0">
    <property type="entry name" value="FLAGELLAR HOOK-ASSOCIATED PROTEIN 2"/>
    <property type="match status" value="1"/>
</dbReference>
<keyword evidence="7" id="KW-0964">Secreted</keyword>
<comment type="subunit">
    <text evidence="2 7">Homopentamer.</text>
</comment>
<evidence type="ECO:0000313" key="11">
    <source>
        <dbReference type="Proteomes" id="UP001596230"/>
    </source>
</evidence>
<name>A0ABW1W103_9GAMM</name>
<evidence type="ECO:0000256" key="6">
    <source>
        <dbReference type="ARBA" id="ARBA00025175"/>
    </source>
</evidence>
<dbReference type="InterPro" id="IPR010810">
    <property type="entry name" value="Flagellin_hook_IN_motif"/>
</dbReference>
<evidence type="ECO:0000256" key="4">
    <source>
        <dbReference type="ARBA" id="ARBA00023054"/>
    </source>
</evidence>
<keyword evidence="10" id="KW-0966">Cell projection</keyword>
<dbReference type="Pfam" id="PF02465">
    <property type="entry name" value="FliD_N"/>
    <property type="match status" value="1"/>
</dbReference>
<keyword evidence="4" id="KW-0175">Coiled coil</keyword>
<proteinExistence type="inferred from homology"/>